<protein>
    <submittedName>
        <fullName evidence="2">Rab-GAP TBC domain-containing protein</fullName>
    </submittedName>
</protein>
<reference evidence="2" key="1">
    <citation type="submission" date="2022-11" db="UniProtKB">
        <authorList>
            <consortium name="WormBaseParasite"/>
        </authorList>
    </citation>
    <scope>IDENTIFICATION</scope>
</reference>
<evidence type="ECO:0000313" key="1">
    <source>
        <dbReference type="Proteomes" id="UP000887576"/>
    </source>
</evidence>
<name>A0AC34RNS0_9BILA</name>
<organism evidence="1 2">
    <name type="scientific">Panagrolaimus sp. JU765</name>
    <dbReference type="NCBI Taxonomy" id="591449"/>
    <lineage>
        <taxon>Eukaryota</taxon>
        <taxon>Metazoa</taxon>
        <taxon>Ecdysozoa</taxon>
        <taxon>Nematoda</taxon>
        <taxon>Chromadorea</taxon>
        <taxon>Rhabditida</taxon>
        <taxon>Tylenchina</taxon>
        <taxon>Panagrolaimomorpha</taxon>
        <taxon>Panagrolaimoidea</taxon>
        <taxon>Panagrolaimidae</taxon>
        <taxon>Panagrolaimus</taxon>
    </lineage>
</organism>
<evidence type="ECO:0000313" key="2">
    <source>
        <dbReference type="WBParaSite" id="JU765_v2.g853.t2"/>
    </source>
</evidence>
<sequence length="888" mass="101782">MQRHREAVRRGDYQAVVFLLNEVFGEVNRSDTSFLPPGCTASIFLDGILTIVEKSDGVFVEWNPETAVRTSLTPSEDANPAADDSWVIEGSPPKPAVKETDKLQSPSQFAFSADLKDLRTDLKDLRSYTYNEPRHGTTWIRFICKDGTSSPTLHFRGGGYKPFVDCLQRYTVLSRSAKEKNLVLFVDQSTEALEKSVGMLNLNKDIMSRFLSNPYATSLTTLSKITNLMAPLLDSDNFENQVRAMSIMDSKKNDALRSHNDQEGFEHVFELELPDRPVIQHRDAPVGLTVWDSFRDLEGRITDVHSLKSLIFRGGIEYEARKNAWKYILGYYDWDKTDAENKKLRQSKSDSYFRMKLQWMSMSEEQEKNFSDFRDRKALIEKDVTRTDRTLPYFRQKQNLVLLKDILMTYVMYDFDLGYVQGMSDFLSPLLVVLEDEVDAFWCFVGLMNRVHRNFEMDQLAIKQQLSNLKSLLEIVNPRFANYLESHDSDHMYFCFRWILVAFKREFSFDDIMHLWEILWTDIPCKNFLLLFCVAILDGQMNMIIENKFGLTEILKHINNLSMKINLDETLRTAEAIYHQLAAVQDKLPRHICEILSFSTCSLVIFAIDLIKKCGFVVLFERILFINANMASESALSAFVYPLFVVLIEGIFKSVNYHNQFKMSTAHDRAVLNMILNPLMPNAPFEENDNSETDPDPFENLPNIAECRELEKQGIEAAEKNDLDSSISLFTKAIETCPGNPSPFNNRAQTYRLQNKLEGIEAAEKNDLDSSISLFTKAIETCPGNPSPFNNRAQTFRLQNKLEEALADLNKSIELSGGKGKAARQAFTQRAMIHLLSENREESRNDFQKAADLGSNFAKMQLVALNPYAAMCNKMLSEVMTKFQRGEQ</sequence>
<dbReference type="WBParaSite" id="JU765_v2.g853.t2">
    <property type="protein sequence ID" value="JU765_v2.g853.t2"/>
    <property type="gene ID" value="JU765_v2.g853"/>
</dbReference>
<accession>A0AC34RNS0</accession>
<proteinExistence type="predicted"/>
<dbReference type="Proteomes" id="UP000887576">
    <property type="component" value="Unplaced"/>
</dbReference>